<reference evidence="12" key="1">
    <citation type="journal article" date="2019" name="Int. J. Syst. Evol. Microbiol.">
        <title>The Global Catalogue of Microorganisms (GCM) 10K type strain sequencing project: providing services to taxonomists for standard genome sequencing and annotation.</title>
        <authorList>
            <consortium name="The Broad Institute Genomics Platform"/>
            <consortium name="The Broad Institute Genome Sequencing Center for Infectious Disease"/>
            <person name="Wu L."/>
            <person name="Ma J."/>
        </authorList>
    </citation>
    <scope>NUCLEOTIDE SEQUENCE [LARGE SCALE GENOMIC DNA]</scope>
    <source>
        <strain evidence="12">CGMCC 1.10188</strain>
    </source>
</reference>
<evidence type="ECO:0000256" key="1">
    <source>
        <dbReference type="ARBA" id="ARBA00004429"/>
    </source>
</evidence>
<accession>A0ABQ1J359</accession>
<feature type="transmembrane region" description="Helical" evidence="9">
    <location>
        <begin position="57"/>
        <end position="80"/>
    </location>
</feature>
<feature type="transmembrane region" description="Helical" evidence="9">
    <location>
        <begin position="101"/>
        <end position="124"/>
    </location>
</feature>
<comment type="subunit">
    <text evidence="9">The complex comprises the extracytoplasmic solute receptor protein and the two transmembrane proteins.</text>
</comment>
<evidence type="ECO:0000256" key="4">
    <source>
        <dbReference type="ARBA" id="ARBA00022519"/>
    </source>
</evidence>
<sequence>MSAVPRAGPAAGGGSVLKMADRLNTAVALVAVWLVPVMVAVTIMDVALRLLAGRATLWAFDATVQLYAAHFLLLGGYTLMRSGGHVGVDILREHAGPRLGLVMDLLGWLVFFFPFALVMVLWSWDFMLKSWAIYETSPGVAALPVYPIKTLFFAGTVLLLIQGLAEFIRCIGQGLARIGGALIR</sequence>
<dbReference type="InterPro" id="IPR055348">
    <property type="entry name" value="DctQ"/>
</dbReference>
<evidence type="ECO:0000256" key="3">
    <source>
        <dbReference type="ARBA" id="ARBA00022475"/>
    </source>
</evidence>
<comment type="similarity">
    <text evidence="8 9">Belongs to the TRAP transporter small permease family.</text>
</comment>
<keyword evidence="3" id="KW-1003">Cell membrane</keyword>
<evidence type="ECO:0000256" key="6">
    <source>
        <dbReference type="ARBA" id="ARBA00022989"/>
    </source>
</evidence>
<keyword evidence="4 9" id="KW-0997">Cell inner membrane</keyword>
<feature type="transmembrane region" description="Helical" evidence="9">
    <location>
        <begin position="144"/>
        <end position="168"/>
    </location>
</feature>
<dbReference type="PANTHER" id="PTHR35011">
    <property type="entry name" value="2,3-DIKETO-L-GULONATE TRAP TRANSPORTER SMALL PERMEASE PROTEIN YIAM"/>
    <property type="match status" value="1"/>
</dbReference>
<keyword evidence="6 9" id="KW-1133">Transmembrane helix</keyword>
<organism evidence="11 12">
    <name type="scientific">Tistrella bauzanensis</name>
    <dbReference type="NCBI Taxonomy" id="657419"/>
    <lineage>
        <taxon>Bacteria</taxon>
        <taxon>Pseudomonadati</taxon>
        <taxon>Pseudomonadota</taxon>
        <taxon>Alphaproteobacteria</taxon>
        <taxon>Geminicoccales</taxon>
        <taxon>Geminicoccaceae</taxon>
        <taxon>Tistrella</taxon>
    </lineage>
</organism>
<comment type="subcellular location">
    <subcellularLocation>
        <location evidence="1 9">Cell inner membrane</location>
        <topology evidence="1 9">Multi-pass membrane protein</topology>
    </subcellularLocation>
</comment>
<comment type="caution">
    <text evidence="11">The sequence shown here is derived from an EMBL/GenBank/DDBJ whole genome shotgun (WGS) entry which is preliminary data.</text>
</comment>
<protein>
    <recommendedName>
        <fullName evidence="9">TRAP transporter small permease protein</fullName>
    </recommendedName>
</protein>
<feature type="domain" description="Tripartite ATP-independent periplasmic transporters DctQ component" evidence="10">
    <location>
        <begin position="38"/>
        <end position="171"/>
    </location>
</feature>
<proteinExistence type="inferred from homology"/>
<dbReference type="PANTHER" id="PTHR35011:SF4">
    <property type="entry name" value="SLL1102 PROTEIN"/>
    <property type="match status" value="1"/>
</dbReference>
<keyword evidence="12" id="KW-1185">Reference proteome</keyword>
<evidence type="ECO:0000256" key="5">
    <source>
        <dbReference type="ARBA" id="ARBA00022692"/>
    </source>
</evidence>
<evidence type="ECO:0000313" key="11">
    <source>
        <dbReference type="EMBL" id="GGB58914.1"/>
    </source>
</evidence>
<name>A0ABQ1J359_9PROT</name>
<comment type="function">
    <text evidence="9">Part of the tripartite ATP-independent periplasmic (TRAP) transport system.</text>
</comment>
<evidence type="ECO:0000256" key="7">
    <source>
        <dbReference type="ARBA" id="ARBA00023136"/>
    </source>
</evidence>
<keyword evidence="7 9" id="KW-0472">Membrane</keyword>
<evidence type="ECO:0000313" key="12">
    <source>
        <dbReference type="Proteomes" id="UP000603352"/>
    </source>
</evidence>
<dbReference type="EMBL" id="BMDZ01000081">
    <property type="protein sequence ID" value="GGB58914.1"/>
    <property type="molecule type" value="Genomic_DNA"/>
</dbReference>
<keyword evidence="5 9" id="KW-0812">Transmembrane</keyword>
<dbReference type="InterPro" id="IPR007387">
    <property type="entry name" value="TRAP_DctQ"/>
</dbReference>
<gene>
    <name evidence="11" type="ORF">GCM10011505_44650</name>
</gene>
<dbReference type="Proteomes" id="UP000603352">
    <property type="component" value="Unassembled WGS sequence"/>
</dbReference>
<evidence type="ECO:0000256" key="2">
    <source>
        <dbReference type="ARBA" id="ARBA00022448"/>
    </source>
</evidence>
<evidence type="ECO:0000256" key="9">
    <source>
        <dbReference type="RuleBase" id="RU369079"/>
    </source>
</evidence>
<evidence type="ECO:0000256" key="8">
    <source>
        <dbReference type="ARBA" id="ARBA00038436"/>
    </source>
</evidence>
<keyword evidence="2 9" id="KW-0813">Transport</keyword>
<evidence type="ECO:0000259" key="10">
    <source>
        <dbReference type="Pfam" id="PF04290"/>
    </source>
</evidence>
<dbReference type="Pfam" id="PF04290">
    <property type="entry name" value="DctQ"/>
    <property type="match status" value="1"/>
</dbReference>
<feature type="transmembrane region" description="Helical" evidence="9">
    <location>
        <begin position="26"/>
        <end position="51"/>
    </location>
</feature>